<evidence type="ECO:0000256" key="4">
    <source>
        <dbReference type="ARBA" id="ARBA00023315"/>
    </source>
</evidence>
<gene>
    <name evidence="9" type="ORF">ACFPXP_05250</name>
</gene>
<sequence>MQEAVIVAAVRTPVGRAKKGMFQQTRAEDLGKAVLQAVLERAPGVQGEQMDDVILGCAMPEGEQGMNVARIISMYAGLPSSVPAMTVNRFCSSGLQSIALAAERIMLGSAEMIIAGGVESMSHVPMTGFKLSPHPVILEHMPELYMTMGHTAEEVAGRFGITREEQDAFALSSHQKAAEALFRGSFRDEIVPVEVVNKGFNETRGAWSERKVLTQDEGVRFDTSIESLSRLKPVFSRGGTVTAGNSSQMSDGAAAVLVMSRRKAEELQLTPIAAFRSFALAGVDPEIMGVGPVKAIPNALKMAGVNLDQIDLFEINEAFASQCLHITKELSLPAERVNVNGGAIALGHPLGCTGTKLSVSLIHELRRRGGGLGVVSMCIGGGMGAAGVFEVYGDGKAQKGSGMNE</sequence>
<dbReference type="InterPro" id="IPR050215">
    <property type="entry name" value="Thiolase-like_sf_Thiolase"/>
</dbReference>
<proteinExistence type="inferred from homology"/>
<comment type="pathway">
    <text evidence="1">Lipid metabolism.</text>
</comment>
<dbReference type="Pfam" id="PF00108">
    <property type="entry name" value="Thiolase_N"/>
    <property type="match status" value="1"/>
</dbReference>
<dbReference type="InterPro" id="IPR020615">
    <property type="entry name" value="Thiolase_acyl_enz_int_AS"/>
</dbReference>
<keyword evidence="4 6" id="KW-0012">Acyltransferase</keyword>
<dbReference type="Pfam" id="PF02803">
    <property type="entry name" value="Thiolase_C"/>
    <property type="match status" value="1"/>
</dbReference>
<comment type="similarity">
    <text evidence="2 6">Belongs to the thiolase-like superfamily. Thiolase family.</text>
</comment>
<dbReference type="InterPro" id="IPR020616">
    <property type="entry name" value="Thiolase_N"/>
</dbReference>
<evidence type="ECO:0000256" key="2">
    <source>
        <dbReference type="ARBA" id="ARBA00010982"/>
    </source>
</evidence>
<dbReference type="PANTHER" id="PTHR43853">
    <property type="entry name" value="3-KETOACYL-COA THIOLASE, PEROXISOMAL"/>
    <property type="match status" value="1"/>
</dbReference>
<dbReference type="PROSITE" id="PS00099">
    <property type="entry name" value="THIOLASE_3"/>
    <property type="match status" value="1"/>
</dbReference>
<reference evidence="10" key="1">
    <citation type="journal article" date="2019" name="Int. J. Syst. Evol. Microbiol.">
        <title>The Global Catalogue of Microorganisms (GCM) 10K type strain sequencing project: providing services to taxonomists for standard genome sequencing and annotation.</title>
        <authorList>
            <consortium name="The Broad Institute Genomics Platform"/>
            <consortium name="The Broad Institute Genome Sequencing Center for Infectious Disease"/>
            <person name="Wu L."/>
            <person name="Ma J."/>
        </authorList>
    </citation>
    <scope>NUCLEOTIDE SEQUENCE [LARGE SCALE GENOMIC DNA]</scope>
    <source>
        <strain evidence="10">CCM 8749</strain>
    </source>
</reference>
<dbReference type="InterPro" id="IPR020617">
    <property type="entry name" value="Thiolase_C"/>
</dbReference>
<dbReference type="PIRSF" id="PIRSF000429">
    <property type="entry name" value="Ac-CoA_Ac_transf"/>
    <property type="match status" value="1"/>
</dbReference>
<feature type="domain" description="Thiolase N-terminal" evidence="7">
    <location>
        <begin position="5"/>
        <end position="261"/>
    </location>
</feature>
<dbReference type="PROSITE" id="PS00737">
    <property type="entry name" value="THIOLASE_2"/>
    <property type="match status" value="1"/>
</dbReference>
<dbReference type="PANTHER" id="PTHR43853:SF21">
    <property type="entry name" value="STEROID 3-KETOACYL-COA THIOLASE"/>
    <property type="match status" value="1"/>
</dbReference>
<evidence type="ECO:0000313" key="10">
    <source>
        <dbReference type="Proteomes" id="UP001596250"/>
    </source>
</evidence>
<dbReference type="CDD" id="cd00751">
    <property type="entry name" value="thiolase"/>
    <property type="match status" value="1"/>
</dbReference>
<dbReference type="InterPro" id="IPR002155">
    <property type="entry name" value="Thiolase"/>
</dbReference>
<keyword evidence="10" id="KW-1185">Reference proteome</keyword>
<keyword evidence="3 6" id="KW-0808">Transferase</keyword>
<dbReference type="Proteomes" id="UP001596250">
    <property type="component" value="Unassembled WGS sequence"/>
</dbReference>
<dbReference type="NCBIfam" id="TIGR01930">
    <property type="entry name" value="AcCoA-C-Actrans"/>
    <property type="match status" value="1"/>
</dbReference>
<evidence type="ECO:0000256" key="3">
    <source>
        <dbReference type="ARBA" id="ARBA00022679"/>
    </source>
</evidence>
<organism evidence="9 10">
    <name type="scientific">Marinicrinis lubricantis</name>
    <dbReference type="NCBI Taxonomy" id="2086470"/>
    <lineage>
        <taxon>Bacteria</taxon>
        <taxon>Bacillati</taxon>
        <taxon>Bacillota</taxon>
        <taxon>Bacilli</taxon>
        <taxon>Bacillales</taxon>
        <taxon>Paenibacillaceae</taxon>
    </lineage>
</organism>
<dbReference type="Gene3D" id="3.40.47.10">
    <property type="match status" value="2"/>
</dbReference>
<accession>A0ABW1IL72</accession>
<feature type="domain" description="Thiolase C-terminal" evidence="8">
    <location>
        <begin position="270"/>
        <end position="390"/>
    </location>
</feature>
<dbReference type="RefSeq" id="WP_379893059.1">
    <property type="nucleotide sequence ID" value="NZ_CBCSCT010000013.1"/>
</dbReference>
<protein>
    <recommendedName>
        <fullName evidence="5">acetyl-CoA C-acyltransferase</fullName>
        <ecNumber evidence="5">2.3.1.16</ecNumber>
    </recommendedName>
</protein>
<comment type="caution">
    <text evidence="9">The sequence shown here is derived from an EMBL/GenBank/DDBJ whole genome shotgun (WGS) entry which is preliminary data.</text>
</comment>
<dbReference type="EMBL" id="JBHSQV010000032">
    <property type="protein sequence ID" value="MFC5985835.1"/>
    <property type="molecule type" value="Genomic_DNA"/>
</dbReference>
<dbReference type="InterPro" id="IPR020613">
    <property type="entry name" value="Thiolase_CS"/>
</dbReference>
<dbReference type="EC" id="2.3.1.16" evidence="5"/>
<dbReference type="PROSITE" id="PS00098">
    <property type="entry name" value="THIOLASE_1"/>
    <property type="match status" value="1"/>
</dbReference>
<evidence type="ECO:0000256" key="5">
    <source>
        <dbReference type="ARBA" id="ARBA00024073"/>
    </source>
</evidence>
<evidence type="ECO:0000256" key="1">
    <source>
        <dbReference type="ARBA" id="ARBA00005189"/>
    </source>
</evidence>
<evidence type="ECO:0000259" key="8">
    <source>
        <dbReference type="Pfam" id="PF02803"/>
    </source>
</evidence>
<dbReference type="InterPro" id="IPR016039">
    <property type="entry name" value="Thiolase-like"/>
</dbReference>
<evidence type="ECO:0000313" key="9">
    <source>
        <dbReference type="EMBL" id="MFC5985835.1"/>
    </source>
</evidence>
<name>A0ABW1IL72_9BACL</name>
<dbReference type="GO" id="GO:0003988">
    <property type="term" value="F:acetyl-CoA C-acyltransferase activity"/>
    <property type="evidence" value="ECO:0007669"/>
    <property type="project" value="UniProtKB-EC"/>
</dbReference>
<dbReference type="InterPro" id="IPR020610">
    <property type="entry name" value="Thiolase_AS"/>
</dbReference>
<evidence type="ECO:0000256" key="6">
    <source>
        <dbReference type="RuleBase" id="RU003557"/>
    </source>
</evidence>
<evidence type="ECO:0000259" key="7">
    <source>
        <dbReference type="Pfam" id="PF00108"/>
    </source>
</evidence>
<dbReference type="SUPFAM" id="SSF53901">
    <property type="entry name" value="Thiolase-like"/>
    <property type="match status" value="2"/>
</dbReference>